<dbReference type="SUPFAM" id="SSF158472">
    <property type="entry name" value="HAMP domain-like"/>
    <property type="match status" value="1"/>
</dbReference>
<dbReference type="SUPFAM" id="SSF55874">
    <property type="entry name" value="ATPase domain of HSP90 chaperone/DNA topoisomerase II/histidine kinase"/>
    <property type="match status" value="1"/>
</dbReference>
<organism evidence="17 18">
    <name type="scientific">Halalkalibacter wakoensis JCM 9140</name>
    <dbReference type="NCBI Taxonomy" id="1236970"/>
    <lineage>
        <taxon>Bacteria</taxon>
        <taxon>Bacillati</taxon>
        <taxon>Bacillota</taxon>
        <taxon>Bacilli</taxon>
        <taxon>Bacillales</taxon>
        <taxon>Bacillaceae</taxon>
        <taxon>Halalkalibacter</taxon>
    </lineage>
</organism>
<dbReference type="Pfam" id="PF02518">
    <property type="entry name" value="HATPase_c"/>
    <property type="match status" value="1"/>
</dbReference>
<dbReference type="RefSeq" id="WP_034744028.1">
    <property type="nucleotide sequence ID" value="NZ_BAUT01000010.1"/>
</dbReference>
<dbReference type="PANTHER" id="PTHR45528:SF12">
    <property type="entry name" value="SENSOR HISTIDINE KINASE ARSS"/>
    <property type="match status" value="1"/>
</dbReference>
<evidence type="ECO:0000256" key="5">
    <source>
        <dbReference type="ARBA" id="ARBA00022553"/>
    </source>
</evidence>
<evidence type="ECO:0000256" key="13">
    <source>
        <dbReference type="ARBA" id="ARBA00023136"/>
    </source>
</evidence>
<feature type="domain" description="HAMP" evidence="16">
    <location>
        <begin position="176"/>
        <end position="230"/>
    </location>
</feature>
<evidence type="ECO:0000256" key="3">
    <source>
        <dbReference type="ARBA" id="ARBA00012438"/>
    </source>
</evidence>
<dbReference type="CDD" id="cd00082">
    <property type="entry name" value="HisKA"/>
    <property type="match status" value="1"/>
</dbReference>
<dbReference type="Pfam" id="PF00512">
    <property type="entry name" value="HisKA"/>
    <property type="match status" value="1"/>
</dbReference>
<accession>W4Q2D9</accession>
<dbReference type="InterPro" id="IPR005467">
    <property type="entry name" value="His_kinase_dom"/>
</dbReference>
<dbReference type="PRINTS" id="PR00344">
    <property type="entry name" value="BCTRLSENSOR"/>
</dbReference>
<keyword evidence="6" id="KW-0808">Transferase</keyword>
<dbReference type="SMART" id="SM00387">
    <property type="entry name" value="HATPase_c"/>
    <property type="match status" value="1"/>
</dbReference>
<dbReference type="PANTHER" id="PTHR45528">
    <property type="entry name" value="SENSOR HISTIDINE KINASE CPXA"/>
    <property type="match status" value="1"/>
</dbReference>
<dbReference type="GO" id="GO:0000155">
    <property type="term" value="F:phosphorelay sensor kinase activity"/>
    <property type="evidence" value="ECO:0007669"/>
    <property type="project" value="InterPro"/>
</dbReference>
<evidence type="ECO:0000256" key="14">
    <source>
        <dbReference type="SAM" id="Phobius"/>
    </source>
</evidence>
<dbReference type="STRING" id="1236970.JCM9140_1513"/>
<dbReference type="SMART" id="SM00304">
    <property type="entry name" value="HAMP"/>
    <property type="match status" value="1"/>
</dbReference>
<dbReference type="InterPro" id="IPR036097">
    <property type="entry name" value="HisK_dim/P_sf"/>
</dbReference>
<keyword evidence="12" id="KW-0902">Two-component regulatory system</keyword>
<evidence type="ECO:0000256" key="4">
    <source>
        <dbReference type="ARBA" id="ARBA00022475"/>
    </source>
</evidence>
<dbReference type="PROSITE" id="PS50109">
    <property type="entry name" value="HIS_KIN"/>
    <property type="match status" value="1"/>
</dbReference>
<dbReference type="CDD" id="cd06225">
    <property type="entry name" value="HAMP"/>
    <property type="match status" value="1"/>
</dbReference>
<dbReference type="Pfam" id="PF00672">
    <property type="entry name" value="HAMP"/>
    <property type="match status" value="1"/>
</dbReference>
<dbReference type="GO" id="GO:0005886">
    <property type="term" value="C:plasma membrane"/>
    <property type="evidence" value="ECO:0007669"/>
    <property type="project" value="UniProtKB-SubCell"/>
</dbReference>
<proteinExistence type="predicted"/>
<keyword evidence="10" id="KW-0067">ATP-binding</keyword>
<evidence type="ECO:0000313" key="18">
    <source>
        <dbReference type="Proteomes" id="UP000018890"/>
    </source>
</evidence>
<dbReference type="SUPFAM" id="SSF47384">
    <property type="entry name" value="Homodimeric domain of signal transducing histidine kinase"/>
    <property type="match status" value="1"/>
</dbReference>
<dbReference type="Proteomes" id="UP000018890">
    <property type="component" value="Unassembled WGS sequence"/>
</dbReference>
<dbReference type="InterPro" id="IPR003660">
    <property type="entry name" value="HAMP_dom"/>
</dbReference>
<dbReference type="SMART" id="SM00388">
    <property type="entry name" value="HisKA"/>
    <property type="match status" value="1"/>
</dbReference>
<dbReference type="AlphaFoldDB" id="W4Q2D9"/>
<dbReference type="FunFam" id="1.10.287.130:FF:000001">
    <property type="entry name" value="Two-component sensor histidine kinase"/>
    <property type="match status" value="1"/>
</dbReference>
<feature type="transmembrane region" description="Helical" evidence="14">
    <location>
        <begin position="120"/>
        <end position="139"/>
    </location>
</feature>
<dbReference type="InterPro" id="IPR003594">
    <property type="entry name" value="HATPase_dom"/>
</dbReference>
<keyword evidence="8" id="KW-0547">Nucleotide-binding</keyword>
<dbReference type="InterPro" id="IPR004358">
    <property type="entry name" value="Sig_transdc_His_kin-like_C"/>
</dbReference>
<sequence>MSISRRIAWFSTVWLFVLLLVINGGVYFLFKYYTSEAELQRVTAQAQSISEAIRPDRGLSTGQTELLTAYVPGDGMIRIIRNDNSEAITITKDPSFRSIPRNYTTAQQTEQMLHDNQTFAIAWFPVIWNDGSIVTLQYVERMDTYESTLSILRIVLLISSLLIMVPAFLAGRTLSQLLVKPIQSLTETMESIRKSGSFQRIHIENKSNDELDQMGHTFNKMIEMLENNYEKQQQFVSDASHELRTPLTVIESYSRMLKRWGMSDPDRLKEAVDAIYDESQRMKGLTIQMLSLASGELDQSLELKEIDLSLLTKETSKKLKQVYEREITVEACEPTIILADDAKMKQLLVILLENGLKYSSDELRIILSRVEGYVKVEVSDRGIGIPNQDIPHIFERFFRVDQARSRKTGGSGLGLAIAKTIVDAHGGKITVKSQEQVGTTFTILLPDLQRKVIRDEGKDNE</sequence>
<dbReference type="InterPro" id="IPR036890">
    <property type="entry name" value="HATPase_C_sf"/>
</dbReference>
<keyword evidence="7 14" id="KW-0812">Transmembrane</keyword>
<evidence type="ECO:0000256" key="8">
    <source>
        <dbReference type="ARBA" id="ARBA00022741"/>
    </source>
</evidence>
<dbReference type="EC" id="2.7.13.3" evidence="3"/>
<protein>
    <recommendedName>
        <fullName evidence="3">histidine kinase</fullName>
        <ecNumber evidence="3">2.7.13.3</ecNumber>
    </recommendedName>
</protein>
<dbReference type="EMBL" id="BAUT01000010">
    <property type="protein sequence ID" value="GAE25514.1"/>
    <property type="molecule type" value="Genomic_DNA"/>
</dbReference>
<dbReference type="Gene3D" id="3.30.565.10">
    <property type="entry name" value="Histidine kinase-like ATPase, C-terminal domain"/>
    <property type="match status" value="1"/>
</dbReference>
<evidence type="ECO:0000256" key="6">
    <source>
        <dbReference type="ARBA" id="ARBA00022679"/>
    </source>
</evidence>
<keyword evidence="13 14" id="KW-0472">Membrane</keyword>
<dbReference type="GO" id="GO:0005524">
    <property type="term" value="F:ATP binding"/>
    <property type="evidence" value="ECO:0007669"/>
    <property type="project" value="UniProtKB-KW"/>
</dbReference>
<keyword evidence="11 14" id="KW-1133">Transmembrane helix</keyword>
<comment type="catalytic activity">
    <reaction evidence="1">
        <text>ATP + protein L-histidine = ADP + protein N-phospho-L-histidine.</text>
        <dbReference type="EC" id="2.7.13.3"/>
    </reaction>
</comment>
<keyword evidence="9 17" id="KW-0418">Kinase</keyword>
<dbReference type="FunFam" id="3.30.565.10:FF:000006">
    <property type="entry name" value="Sensor histidine kinase WalK"/>
    <property type="match status" value="1"/>
</dbReference>
<dbReference type="PROSITE" id="PS50885">
    <property type="entry name" value="HAMP"/>
    <property type="match status" value="1"/>
</dbReference>
<reference evidence="17" key="1">
    <citation type="journal article" date="2014" name="Genome Announc.">
        <title>Draft Genome Sequences of Three Alkaliphilic Bacillus Strains, Bacillus wakoensis JCM 9140T, Bacillus akibai JCM 9157T, and Bacillus hemicellulosilyticus JCM 9152T.</title>
        <authorList>
            <person name="Yuki M."/>
            <person name="Oshima K."/>
            <person name="Suda W."/>
            <person name="Oshida Y."/>
            <person name="Kitamura K."/>
            <person name="Iida T."/>
            <person name="Hattori M."/>
            <person name="Ohkuma M."/>
        </authorList>
    </citation>
    <scope>NUCLEOTIDE SEQUENCE [LARGE SCALE GENOMIC DNA]</scope>
    <source>
        <strain evidence="17">JCM 9140</strain>
    </source>
</reference>
<evidence type="ECO:0000256" key="1">
    <source>
        <dbReference type="ARBA" id="ARBA00000085"/>
    </source>
</evidence>
<feature type="domain" description="Histidine kinase" evidence="15">
    <location>
        <begin position="238"/>
        <end position="449"/>
    </location>
</feature>
<evidence type="ECO:0000256" key="10">
    <source>
        <dbReference type="ARBA" id="ARBA00022840"/>
    </source>
</evidence>
<dbReference type="Gene3D" id="6.10.340.10">
    <property type="match status" value="1"/>
</dbReference>
<comment type="caution">
    <text evidence="17">The sequence shown here is derived from an EMBL/GenBank/DDBJ whole genome shotgun (WGS) entry which is preliminary data.</text>
</comment>
<evidence type="ECO:0000259" key="15">
    <source>
        <dbReference type="PROSITE" id="PS50109"/>
    </source>
</evidence>
<gene>
    <name evidence="17" type="ORF">JCM9140_1513</name>
</gene>
<keyword evidence="4" id="KW-1003">Cell membrane</keyword>
<keyword evidence="18" id="KW-1185">Reference proteome</keyword>
<evidence type="ECO:0000256" key="11">
    <source>
        <dbReference type="ARBA" id="ARBA00022989"/>
    </source>
</evidence>
<feature type="transmembrane region" description="Helical" evidence="14">
    <location>
        <begin position="151"/>
        <end position="171"/>
    </location>
</feature>
<comment type="subcellular location">
    <subcellularLocation>
        <location evidence="2">Cell membrane</location>
        <topology evidence="2">Multi-pass membrane protein</topology>
    </subcellularLocation>
</comment>
<dbReference type="Gene3D" id="1.10.287.130">
    <property type="match status" value="1"/>
</dbReference>
<dbReference type="InterPro" id="IPR050398">
    <property type="entry name" value="HssS/ArlS-like"/>
</dbReference>
<evidence type="ECO:0000256" key="7">
    <source>
        <dbReference type="ARBA" id="ARBA00022692"/>
    </source>
</evidence>
<evidence type="ECO:0000256" key="12">
    <source>
        <dbReference type="ARBA" id="ARBA00023012"/>
    </source>
</evidence>
<evidence type="ECO:0000259" key="16">
    <source>
        <dbReference type="PROSITE" id="PS50885"/>
    </source>
</evidence>
<dbReference type="OrthoDB" id="9786919at2"/>
<evidence type="ECO:0000313" key="17">
    <source>
        <dbReference type="EMBL" id="GAE25514.1"/>
    </source>
</evidence>
<dbReference type="CDD" id="cd00075">
    <property type="entry name" value="HATPase"/>
    <property type="match status" value="1"/>
</dbReference>
<keyword evidence="5" id="KW-0597">Phosphoprotein</keyword>
<feature type="transmembrane region" description="Helical" evidence="14">
    <location>
        <begin position="7"/>
        <end position="30"/>
    </location>
</feature>
<dbReference type="InterPro" id="IPR003661">
    <property type="entry name" value="HisK_dim/P_dom"/>
</dbReference>
<name>W4Q2D9_9BACI</name>
<evidence type="ECO:0000256" key="2">
    <source>
        <dbReference type="ARBA" id="ARBA00004651"/>
    </source>
</evidence>
<evidence type="ECO:0000256" key="9">
    <source>
        <dbReference type="ARBA" id="ARBA00022777"/>
    </source>
</evidence>